<protein>
    <submittedName>
        <fullName evidence="1">Uncharacterized protein</fullName>
    </submittedName>
</protein>
<dbReference type="AlphaFoldDB" id="A0A9D4YZ39"/>
<reference evidence="1" key="2">
    <citation type="submission" date="2020-11" db="EMBL/GenBank/DDBJ databases">
        <authorList>
            <person name="Cecchin M."/>
            <person name="Marcolungo L."/>
            <person name="Rossato M."/>
            <person name="Girolomoni L."/>
            <person name="Cosentino E."/>
            <person name="Cuine S."/>
            <person name="Li-Beisson Y."/>
            <person name="Delledonne M."/>
            <person name="Ballottari M."/>
        </authorList>
    </citation>
    <scope>NUCLEOTIDE SEQUENCE</scope>
    <source>
        <strain evidence="1">211/11P</strain>
        <tissue evidence="1">Whole cell</tissue>
    </source>
</reference>
<accession>A0A9D4YZ39</accession>
<sequence>MRQSKAAAYNLARRVPTAMPLLALQSSGLCEEEDGLLQEASLDLGNDPQASIALHQLQLVGWAKMQSLYEERAAEMPEADRPLGARPLVEVFDEAKGSTAYLWHLLHAASSRELFALLKCVVTIPSSAVSLNMVRRLGLQPRCDAEGRKRCPQVSKGTAGRTQVVPPRGFASLRSNHPEAFGKSGAASLHGTQRAMKRELADTGSSLFRGFALTSAARNLEQQLGDLLWTSVVPLPLG</sequence>
<comment type="caution">
    <text evidence="1">The sequence shown here is derived from an EMBL/GenBank/DDBJ whole genome shotgun (WGS) entry which is preliminary data.</text>
</comment>
<reference evidence="1" key="1">
    <citation type="journal article" date="2019" name="Plant J.">
        <title>Chlorella vulgaris genome assembly and annotation reveals the molecular basis for metabolic acclimation to high light conditions.</title>
        <authorList>
            <person name="Cecchin M."/>
            <person name="Marcolungo L."/>
            <person name="Rossato M."/>
            <person name="Girolomoni L."/>
            <person name="Cosentino E."/>
            <person name="Cuine S."/>
            <person name="Li-Beisson Y."/>
            <person name="Delledonne M."/>
            <person name="Ballottari M."/>
        </authorList>
    </citation>
    <scope>NUCLEOTIDE SEQUENCE</scope>
    <source>
        <strain evidence="1">211/11P</strain>
    </source>
</reference>
<organism evidence="1 2">
    <name type="scientific">Chlorella vulgaris</name>
    <name type="common">Green alga</name>
    <dbReference type="NCBI Taxonomy" id="3077"/>
    <lineage>
        <taxon>Eukaryota</taxon>
        <taxon>Viridiplantae</taxon>
        <taxon>Chlorophyta</taxon>
        <taxon>core chlorophytes</taxon>
        <taxon>Trebouxiophyceae</taxon>
        <taxon>Chlorellales</taxon>
        <taxon>Chlorellaceae</taxon>
        <taxon>Chlorella clade</taxon>
        <taxon>Chlorella</taxon>
    </lineage>
</organism>
<evidence type="ECO:0000313" key="1">
    <source>
        <dbReference type="EMBL" id="KAI3434363.1"/>
    </source>
</evidence>
<proteinExistence type="predicted"/>
<evidence type="ECO:0000313" key="2">
    <source>
        <dbReference type="Proteomes" id="UP001055712"/>
    </source>
</evidence>
<name>A0A9D4YZ39_CHLVU</name>
<gene>
    <name evidence="1" type="ORF">D9Q98_002442</name>
</gene>
<dbReference type="EMBL" id="SIDB01000003">
    <property type="protein sequence ID" value="KAI3434363.1"/>
    <property type="molecule type" value="Genomic_DNA"/>
</dbReference>
<dbReference type="Proteomes" id="UP001055712">
    <property type="component" value="Unassembled WGS sequence"/>
</dbReference>
<keyword evidence="2" id="KW-1185">Reference proteome</keyword>